<reference evidence="14" key="1">
    <citation type="submission" date="2022-08" db="EMBL/GenBank/DDBJ databases">
        <authorList>
            <consortium name="DOE Joint Genome Institute"/>
            <person name="Min B."/>
            <person name="Riley R."/>
            <person name="Sierra-Patev S."/>
            <person name="Naranjo-Ortiz M."/>
            <person name="Looney B."/>
            <person name="Konkel Z."/>
            <person name="Slot J.C."/>
            <person name="Sakamoto Y."/>
            <person name="Steenwyk J.L."/>
            <person name="Rokas A."/>
            <person name="Carro J."/>
            <person name="Camarero S."/>
            <person name="Ferreira P."/>
            <person name="Molpeceres G."/>
            <person name="Ruiz-Duenas F.J."/>
            <person name="Serrano A."/>
            <person name="Henrissat B."/>
            <person name="Drula E."/>
            <person name="Hughes K.W."/>
            <person name="Mata J.L."/>
            <person name="Ishikawa N.K."/>
            <person name="Vargas-Isla R."/>
            <person name="Ushijima S."/>
            <person name="Smith C.A."/>
            <person name="Ahrendt S."/>
            <person name="Andreopoulos W."/>
            <person name="He G."/>
            <person name="Labutti K."/>
            <person name="Lipzen A."/>
            <person name="Ng V."/>
            <person name="Sandor L."/>
            <person name="Barry K."/>
            <person name="Martinez A.T."/>
            <person name="Xiao Y."/>
            <person name="Gibbons J.G."/>
            <person name="Terashima K."/>
            <person name="Hibbett D.S."/>
            <person name="Grigoriev I.V."/>
        </authorList>
    </citation>
    <scope>NUCLEOTIDE SEQUENCE</scope>
    <source>
        <strain evidence="14">TFB9207</strain>
    </source>
</reference>
<organism evidence="14 15">
    <name type="scientific">Lentinula raphanica</name>
    <dbReference type="NCBI Taxonomy" id="153919"/>
    <lineage>
        <taxon>Eukaryota</taxon>
        <taxon>Fungi</taxon>
        <taxon>Dikarya</taxon>
        <taxon>Basidiomycota</taxon>
        <taxon>Agaricomycotina</taxon>
        <taxon>Agaricomycetes</taxon>
        <taxon>Agaricomycetidae</taxon>
        <taxon>Agaricales</taxon>
        <taxon>Marasmiineae</taxon>
        <taxon>Omphalotaceae</taxon>
        <taxon>Lentinula</taxon>
    </lineage>
</organism>
<evidence type="ECO:0000256" key="8">
    <source>
        <dbReference type="ARBA" id="ARBA00023315"/>
    </source>
</evidence>
<evidence type="ECO:0000256" key="2">
    <source>
        <dbReference type="ARBA" id="ARBA00022679"/>
    </source>
</evidence>
<feature type="region of interest" description="Disordered" evidence="12">
    <location>
        <begin position="109"/>
        <end position="155"/>
    </location>
</feature>
<comment type="catalytic activity">
    <reaction evidence="10 11">
        <text>L-cysteinyl-[protein] + hexadecanoyl-CoA = S-hexadecanoyl-L-cysteinyl-[protein] + CoA</text>
        <dbReference type="Rhea" id="RHEA:36683"/>
        <dbReference type="Rhea" id="RHEA-COMP:10131"/>
        <dbReference type="Rhea" id="RHEA-COMP:11032"/>
        <dbReference type="ChEBI" id="CHEBI:29950"/>
        <dbReference type="ChEBI" id="CHEBI:57287"/>
        <dbReference type="ChEBI" id="CHEBI:57379"/>
        <dbReference type="ChEBI" id="CHEBI:74151"/>
        <dbReference type="EC" id="2.3.1.225"/>
    </reaction>
</comment>
<name>A0AA38NWB9_9AGAR</name>
<keyword evidence="3 11" id="KW-0812">Transmembrane</keyword>
<dbReference type="EMBL" id="MU807208">
    <property type="protein sequence ID" value="KAJ3831829.1"/>
    <property type="molecule type" value="Genomic_DNA"/>
</dbReference>
<dbReference type="AlphaFoldDB" id="A0AA38NWB9"/>
<evidence type="ECO:0000256" key="5">
    <source>
        <dbReference type="ARBA" id="ARBA00023136"/>
    </source>
</evidence>
<evidence type="ECO:0000256" key="3">
    <source>
        <dbReference type="ARBA" id="ARBA00022692"/>
    </source>
</evidence>
<evidence type="ECO:0000256" key="4">
    <source>
        <dbReference type="ARBA" id="ARBA00022989"/>
    </source>
</evidence>
<dbReference type="GO" id="GO:0005783">
    <property type="term" value="C:endoplasmic reticulum"/>
    <property type="evidence" value="ECO:0007669"/>
    <property type="project" value="TreeGrafter"/>
</dbReference>
<keyword evidence="15" id="KW-1185">Reference proteome</keyword>
<feature type="transmembrane region" description="Helical" evidence="11">
    <location>
        <begin position="276"/>
        <end position="296"/>
    </location>
</feature>
<comment type="caution">
    <text evidence="14">The sequence shown here is derived from an EMBL/GenBank/DDBJ whole genome shotgun (WGS) entry which is preliminary data.</text>
</comment>
<dbReference type="Proteomes" id="UP001163846">
    <property type="component" value="Unassembled WGS sequence"/>
</dbReference>
<evidence type="ECO:0000313" key="15">
    <source>
        <dbReference type="Proteomes" id="UP001163846"/>
    </source>
</evidence>
<gene>
    <name evidence="14" type="ORF">F5878DRAFT_549035</name>
</gene>
<keyword evidence="7" id="KW-0449">Lipoprotein</keyword>
<dbReference type="Pfam" id="PF01529">
    <property type="entry name" value="DHHC"/>
    <property type="match status" value="1"/>
</dbReference>
<protein>
    <recommendedName>
        <fullName evidence="11">Palmitoyltransferase</fullName>
        <ecNumber evidence="11">2.3.1.225</ecNumber>
    </recommendedName>
</protein>
<keyword evidence="6" id="KW-0564">Palmitate</keyword>
<keyword evidence="2 11" id="KW-0808">Transferase</keyword>
<keyword evidence="5 11" id="KW-0472">Membrane</keyword>
<dbReference type="GO" id="GO:0016020">
    <property type="term" value="C:membrane"/>
    <property type="evidence" value="ECO:0007669"/>
    <property type="project" value="UniProtKB-SubCell"/>
</dbReference>
<keyword evidence="4 11" id="KW-1133">Transmembrane helix</keyword>
<accession>A0AA38NWB9</accession>
<sequence length="464" mass="53429">MTEICRVIEEAKYNAREQRAAKSKPQPWIVLKLMVFITIGIMGYAAYVYIGRFCLEMIKGERIGVSEGTGIALLVVFCLLFLWMVWAYALVVLISPGFARDHVPQCPPPIPPPPARPSYVSNSASRNGTSSYSNGNHHPGHFQGRPYEQMPSAPNGYDQEDWNAGVMNTFSRPGIPELPLSLPPLHESTFKPHDHKSNAKLHNDLRRAAEKHVTRRPPTTPVLAPEYRFCSKCMLIKPYRAHHCRVCGTCVLKYDHHCPWIGQCVGARNHKFFMNFNLATAIFTSYTFSTLIAYTVRSTNNNEDLDPQQIILIALSGLFLLFTAPLLIYHTHLITHSLTTVEAMHQQAIKDREDHVLADVFGLWEIRSKRRVKAYWDEIWGRIDREGNMWWTGRGEGGKMQAWEETMGSTKRTTENPWGWLSWVLPVRLSRKEEARMGLEYELNPRFDAEGRWRRRREWPVELR</sequence>
<dbReference type="GO" id="GO:0019706">
    <property type="term" value="F:protein-cysteine S-palmitoyltransferase activity"/>
    <property type="evidence" value="ECO:0007669"/>
    <property type="project" value="UniProtKB-EC"/>
</dbReference>
<evidence type="ECO:0000259" key="13">
    <source>
        <dbReference type="Pfam" id="PF01529"/>
    </source>
</evidence>
<dbReference type="EC" id="2.3.1.225" evidence="11"/>
<comment type="subcellular location">
    <subcellularLocation>
        <location evidence="1">Membrane</location>
        <topology evidence="1">Multi-pass membrane protein</topology>
    </subcellularLocation>
</comment>
<comment type="domain">
    <text evidence="11">The DHHC domain is required for palmitoyltransferase activity.</text>
</comment>
<feature type="transmembrane region" description="Helical" evidence="11">
    <location>
        <begin position="308"/>
        <end position="329"/>
    </location>
</feature>
<comment type="similarity">
    <text evidence="9">Belongs to the DHHC palmitoyltransferase family. PFA5 subfamily.</text>
</comment>
<evidence type="ECO:0000256" key="7">
    <source>
        <dbReference type="ARBA" id="ARBA00023288"/>
    </source>
</evidence>
<keyword evidence="8 11" id="KW-0012">Acyltransferase</keyword>
<dbReference type="PROSITE" id="PS50216">
    <property type="entry name" value="DHHC"/>
    <property type="match status" value="1"/>
</dbReference>
<dbReference type="PANTHER" id="PTHR22883:SF23">
    <property type="entry name" value="PALMITOYLTRANSFERASE ZDHHC6"/>
    <property type="match status" value="1"/>
</dbReference>
<dbReference type="InterPro" id="IPR039859">
    <property type="entry name" value="PFA4/ZDH16/20/ERF2-like"/>
</dbReference>
<evidence type="ECO:0000256" key="1">
    <source>
        <dbReference type="ARBA" id="ARBA00004141"/>
    </source>
</evidence>
<proteinExistence type="inferred from homology"/>
<feature type="domain" description="Palmitoyltransferase DHHC" evidence="13">
    <location>
        <begin position="226"/>
        <end position="347"/>
    </location>
</feature>
<evidence type="ECO:0000313" key="14">
    <source>
        <dbReference type="EMBL" id="KAJ3831829.1"/>
    </source>
</evidence>
<dbReference type="InterPro" id="IPR001594">
    <property type="entry name" value="Palmitoyltrfase_DHHC"/>
</dbReference>
<evidence type="ECO:0000256" key="9">
    <source>
        <dbReference type="ARBA" id="ARBA00038298"/>
    </source>
</evidence>
<evidence type="ECO:0000256" key="11">
    <source>
        <dbReference type="RuleBase" id="RU079119"/>
    </source>
</evidence>
<dbReference type="PANTHER" id="PTHR22883">
    <property type="entry name" value="ZINC FINGER DHHC DOMAIN CONTAINING PROTEIN"/>
    <property type="match status" value="1"/>
</dbReference>
<feature type="transmembrane region" description="Helical" evidence="11">
    <location>
        <begin position="29"/>
        <end position="50"/>
    </location>
</feature>
<feature type="transmembrane region" description="Helical" evidence="11">
    <location>
        <begin position="70"/>
        <end position="94"/>
    </location>
</feature>
<dbReference type="GO" id="GO:0005794">
    <property type="term" value="C:Golgi apparatus"/>
    <property type="evidence" value="ECO:0007669"/>
    <property type="project" value="TreeGrafter"/>
</dbReference>
<evidence type="ECO:0000256" key="10">
    <source>
        <dbReference type="ARBA" id="ARBA00048048"/>
    </source>
</evidence>
<evidence type="ECO:0000256" key="12">
    <source>
        <dbReference type="SAM" id="MobiDB-lite"/>
    </source>
</evidence>
<feature type="compositionally biased region" description="Polar residues" evidence="12">
    <location>
        <begin position="119"/>
        <end position="136"/>
    </location>
</feature>
<evidence type="ECO:0000256" key="6">
    <source>
        <dbReference type="ARBA" id="ARBA00023139"/>
    </source>
</evidence>
<dbReference type="GO" id="GO:0006612">
    <property type="term" value="P:protein targeting to membrane"/>
    <property type="evidence" value="ECO:0007669"/>
    <property type="project" value="TreeGrafter"/>
</dbReference>